<dbReference type="PANTHER" id="PTHR11106:SF27">
    <property type="entry name" value="MACRO DOMAIN-CONTAINING PROTEIN"/>
    <property type="match status" value="1"/>
</dbReference>
<organism evidence="2">
    <name type="scientific">Odontella aurita</name>
    <dbReference type="NCBI Taxonomy" id="265563"/>
    <lineage>
        <taxon>Eukaryota</taxon>
        <taxon>Sar</taxon>
        <taxon>Stramenopiles</taxon>
        <taxon>Ochrophyta</taxon>
        <taxon>Bacillariophyta</taxon>
        <taxon>Mediophyceae</taxon>
        <taxon>Biddulphiophycidae</taxon>
        <taxon>Eupodiscales</taxon>
        <taxon>Odontellaceae</taxon>
        <taxon>Odontella</taxon>
    </lineage>
</organism>
<dbReference type="Pfam" id="PF01661">
    <property type="entry name" value="Macro"/>
    <property type="match status" value="1"/>
</dbReference>
<dbReference type="InterPro" id="IPR043472">
    <property type="entry name" value="Macro_dom-like"/>
</dbReference>
<dbReference type="PANTHER" id="PTHR11106">
    <property type="entry name" value="GANGLIOSIDE INDUCED DIFFERENTIATION ASSOCIATED PROTEIN 2-RELATED"/>
    <property type="match status" value="1"/>
</dbReference>
<reference evidence="2" key="1">
    <citation type="submission" date="2021-01" db="EMBL/GenBank/DDBJ databases">
        <authorList>
            <person name="Corre E."/>
            <person name="Pelletier E."/>
            <person name="Niang G."/>
            <person name="Scheremetjew M."/>
            <person name="Finn R."/>
            <person name="Kale V."/>
            <person name="Holt S."/>
            <person name="Cochrane G."/>
            <person name="Meng A."/>
            <person name="Brown T."/>
            <person name="Cohen L."/>
        </authorList>
    </citation>
    <scope>NUCLEOTIDE SEQUENCE</scope>
    <source>
        <strain evidence="2">Isolate 1302-5</strain>
    </source>
</reference>
<accession>A0A7S4MVN3</accession>
<sequence length="246" mass="26284">MDSIAQPEETRLERLGSYTINASMGAKDRTNFDLIFSGGSVIDFVYPNNPTKATIVNAANGECLGGGGADGAISSAGGPNLLNDRLALPIIKSIQSSSTSEDDISEDEIYCEINVRWRPTGNAKLSGPGEYGSLKVSNVIHAVGPNYLNCNTMPEEADALLRSAYAKSLELAEESDLEAVAFCLLSAGMFRGDRTLDHVLRIAVEAVCDFKGYDSLCDVHTWPFSLKKADALAKIAQEIGLEKANS</sequence>
<gene>
    <name evidence="2" type="ORF">OAUR00152_LOCUS19122</name>
</gene>
<dbReference type="InterPro" id="IPR002589">
    <property type="entry name" value="Macro_dom"/>
</dbReference>
<dbReference type="Gene3D" id="3.40.220.10">
    <property type="entry name" value="Leucine Aminopeptidase, subunit E, domain 1"/>
    <property type="match status" value="1"/>
</dbReference>
<dbReference type="SMART" id="SM00506">
    <property type="entry name" value="A1pp"/>
    <property type="match status" value="1"/>
</dbReference>
<protein>
    <recommendedName>
        <fullName evidence="1">Macro domain-containing protein</fullName>
    </recommendedName>
</protein>
<dbReference type="PROSITE" id="PS51154">
    <property type="entry name" value="MACRO"/>
    <property type="match status" value="1"/>
</dbReference>
<dbReference type="SUPFAM" id="SSF52949">
    <property type="entry name" value="Macro domain-like"/>
    <property type="match status" value="1"/>
</dbReference>
<dbReference type="EMBL" id="HBKQ01028223">
    <property type="protein sequence ID" value="CAE2246661.1"/>
    <property type="molecule type" value="Transcribed_RNA"/>
</dbReference>
<feature type="domain" description="Macro" evidence="1">
    <location>
        <begin position="21"/>
        <end position="246"/>
    </location>
</feature>
<proteinExistence type="predicted"/>
<evidence type="ECO:0000259" key="1">
    <source>
        <dbReference type="PROSITE" id="PS51154"/>
    </source>
</evidence>
<evidence type="ECO:0000313" key="2">
    <source>
        <dbReference type="EMBL" id="CAE2246661.1"/>
    </source>
</evidence>
<name>A0A7S4MVN3_9STRA</name>
<dbReference type="AlphaFoldDB" id="A0A7S4MVN3"/>